<dbReference type="GO" id="GO:0110001">
    <property type="term" value="C:toxin-antitoxin complex"/>
    <property type="evidence" value="ECO:0007669"/>
    <property type="project" value="InterPro"/>
</dbReference>
<dbReference type="InterPro" id="IPR052379">
    <property type="entry name" value="Type_VII_TA_RNase"/>
</dbReference>
<protein>
    <recommendedName>
        <fullName evidence="7">DUF86 domain-containing protein</fullName>
    </recommendedName>
</protein>
<proteinExistence type="inferred from homology"/>
<reference evidence="5 6" key="1">
    <citation type="submission" date="2017-09" db="EMBL/GenBank/DDBJ databases">
        <title>Depth-based differentiation of microbial function through sediment-hosted aquifers and enrichment of novel symbionts in the deep terrestrial subsurface.</title>
        <authorList>
            <person name="Probst A.J."/>
            <person name="Ladd B."/>
            <person name="Jarett J.K."/>
            <person name="Geller-Mcgrath D.E."/>
            <person name="Sieber C.M."/>
            <person name="Emerson J.B."/>
            <person name="Anantharaman K."/>
            <person name="Thomas B.C."/>
            <person name="Malmstrom R."/>
            <person name="Stieglmeier M."/>
            <person name="Klingl A."/>
            <person name="Woyke T."/>
            <person name="Ryan C.M."/>
            <person name="Banfield J.F."/>
        </authorList>
    </citation>
    <scope>NUCLEOTIDE SEQUENCE [LARGE SCALE GENOMIC DNA]</scope>
    <source>
        <strain evidence="5">CG11_big_fil_rev_8_21_14_0_20_38_23</strain>
    </source>
</reference>
<dbReference type="AlphaFoldDB" id="A0A2H0NDF1"/>
<evidence type="ECO:0000256" key="2">
    <source>
        <dbReference type="ARBA" id="ARBA00022722"/>
    </source>
</evidence>
<evidence type="ECO:0000256" key="4">
    <source>
        <dbReference type="ARBA" id="ARBA00024207"/>
    </source>
</evidence>
<dbReference type="Gene3D" id="1.20.120.580">
    <property type="entry name" value="bsu32300-like"/>
    <property type="match status" value="1"/>
</dbReference>
<evidence type="ECO:0000313" key="6">
    <source>
        <dbReference type="Proteomes" id="UP000228867"/>
    </source>
</evidence>
<dbReference type="GO" id="GO:0004540">
    <property type="term" value="F:RNA nuclease activity"/>
    <property type="evidence" value="ECO:0007669"/>
    <property type="project" value="InterPro"/>
</dbReference>
<dbReference type="InterPro" id="IPR037038">
    <property type="entry name" value="HepT-like_sf"/>
</dbReference>
<evidence type="ECO:0008006" key="7">
    <source>
        <dbReference type="Google" id="ProtNLM"/>
    </source>
</evidence>
<feature type="non-terminal residue" evidence="5">
    <location>
        <position position="111"/>
    </location>
</feature>
<evidence type="ECO:0000256" key="3">
    <source>
        <dbReference type="ARBA" id="ARBA00022801"/>
    </source>
</evidence>
<comment type="similarity">
    <text evidence="4">Belongs to the HepT RNase toxin family.</text>
</comment>
<dbReference type="GO" id="GO:0016787">
    <property type="term" value="F:hydrolase activity"/>
    <property type="evidence" value="ECO:0007669"/>
    <property type="project" value="UniProtKB-KW"/>
</dbReference>
<dbReference type="PANTHER" id="PTHR33397:SF3">
    <property type="entry name" value="MRNA NUCLEASE HEPT"/>
    <property type="match status" value="1"/>
</dbReference>
<evidence type="ECO:0000256" key="1">
    <source>
        <dbReference type="ARBA" id="ARBA00022649"/>
    </source>
</evidence>
<dbReference type="Pfam" id="PF01934">
    <property type="entry name" value="HepT-like"/>
    <property type="match status" value="1"/>
</dbReference>
<dbReference type="InterPro" id="IPR008201">
    <property type="entry name" value="HepT-like"/>
</dbReference>
<accession>A0A2H0NDF1</accession>
<keyword evidence="2" id="KW-0540">Nuclease</keyword>
<comment type="caution">
    <text evidence="5">The sequence shown here is derived from an EMBL/GenBank/DDBJ whole genome shotgun (WGS) entry which is preliminary data.</text>
</comment>
<gene>
    <name evidence="5" type="ORF">COV54_01875</name>
</gene>
<keyword evidence="1" id="KW-1277">Toxin-antitoxin system</keyword>
<dbReference type="Proteomes" id="UP000228867">
    <property type="component" value="Unassembled WGS sequence"/>
</dbReference>
<dbReference type="EMBL" id="PCWR01000044">
    <property type="protein sequence ID" value="PIR06920.1"/>
    <property type="molecule type" value="Genomic_DNA"/>
</dbReference>
<name>A0A2H0NDF1_9BACT</name>
<sequence>MKNLKINKKIISDRGKLIELYSERLKEMKKLPKGRFALPDNFAVGAYNLRCALEATFDICAHILSRIPGAQVAEYKQMAIEMGRQKIVPMEFAEKNLYKMAGYRNRLTHFY</sequence>
<keyword evidence="3" id="KW-0378">Hydrolase</keyword>
<dbReference type="PANTHER" id="PTHR33397">
    <property type="entry name" value="UPF0331 PROTEIN YUTE"/>
    <property type="match status" value="1"/>
</dbReference>
<evidence type="ECO:0000313" key="5">
    <source>
        <dbReference type="EMBL" id="PIR06920.1"/>
    </source>
</evidence>
<organism evidence="5 6">
    <name type="scientific">Candidatus Jorgensenbacteria bacterium CG11_big_fil_rev_8_21_14_0_20_38_23</name>
    <dbReference type="NCBI Taxonomy" id="1974594"/>
    <lineage>
        <taxon>Bacteria</taxon>
        <taxon>Candidatus Joergenseniibacteriota</taxon>
    </lineage>
</organism>